<dbReference type="SUPFAM" id="SSF47240">
    <property type="entry name" value="Ferritin-like"/>
    <property type="match status" value="1"/>
</dbReference>
<dbReference type="InterPro" id="IPR008331">
    <property type="entry name" value="Ferritin_DPS_dom"/>
</dbReference>
<dbReference type="Gene3D" id="1.20.1260.10">
    <property type="match status" value="1"/>
</dbReference>
<dbReference type="InterPro" id="IPR012347">
    <property type="entry name" value="Ferritin-like"/>
</dbReference>
<evidence type="ECO:0000259" key="3">
    <source>
        <dbReference type="Pfam" id="PF00210"/>
    </source>
</evidence>
<organism evidence="4 5">
    <name type="scientific">Paenibacillus sabuli</name>
    <dbReference type="NCBI Taxonomy" id="2772509"/>
    <lineage>
        <taxon>Bacteria</taxon>
        <taxon>Bacillati</taxon>
        <taxon>Bacillota</taxon>
        <taxon>Bacilli</taxon>
        <taxon>Bacillales</taxon>
        <taxon>Paenibacillaceae</taxon>
        <taxon>Paenibacillus</taxon>
    </lineage>
</organism>
<dbReference type="CDD" id="cd01043">
    <property type="entry name" value="DPS"/>
    <property type="match status" value="1"/>
</dbReference>
<dbReference type="EMBL" id="JACXIZ010000046">
    <property type="protein sequence ID" value="MBD2847857.1"/>
    <property type="molecule type" value="Genomic_DNA"/>
</dbReference>
<proteinExistence type="inferred from homology"/>
<keyword evidence="5" id="KW-1185">Reference proteome</keyword>
<name>A0A927BVZ0_9BACL</name>
<feature type="domain" description="Ferritin/DPS" evidence="3">
    <location>
        <begin position="8"/>
        <end position="144"/>
    </location>
</feature>
<evidence type="ECO:0000256" key="2">
    <source>
        <dbReference type="RuleBase" id="RU003875"/>
    </source>
</evidence>
<reference evidence="4" key="1">
    <citation type="submission" date="2020-09" db="EMBL/GenBank/DDBJ databases">
        <title>A novel bacterium of genus Paenibacillus, isolated from South China Sea.</title>
        <authorList>
            <person name="Huang H."/>
            <person name="Mo K."/>
            <person name="Hu Y."/>
        </authorList>
    </citation>
    <scope>NUCLEOTIDE SEQUENCE</scope>
    <source>
        <strain evidence="4">IB182496</strain>
    </source>
</reference>
<dbReference type="InterPro" id="IPR002177">
    <property type="entry name" value="DPS_DNA-bd"/>
</dbReference>
<comment type="similarity">
    <text evidence="1 2">Belongs to the Dps family.</text>
</comment>
<protein>
    <submittedName>
        <fullName evidence="4">DNA starvation/stationary phase protection protein</fullName>
    </submittedName>
</protein>
<dbReference type="Proteomes" id="UP000621560">
    <property type="component" value="Unassembled WGS sequence"/>
</dbReference>
<accession>A0A927BVZ0</accession>
<evidence type="ECO:0000313" key="4">
    <source>
        <dbReference type="EMBL" id="MBD2847857.1"/>
    </source>
</evidence>
<dbReference type="GO" id="GO:0008199">
    <property type="term" value="F:ferric iron binding"/>
    <property type="evidence" value="ECO:0007669"/>
    <property type="project" value="InterPro"/>
</dbReference>
<evidence type="ECO:0000313" key="5">
    <source>
        <dbReference type="Proteomes" id="UP000621560"/>
    </source>
</evidence>
<dbReference type="RefSeq" id="WP_190920959.1">
    <property type="nucleotide sequence ID" value="NZ_JACXIZ010000046.1"/>
</dbReference>
<dbReference type="PANTHER" id="PTHR42932:SF1">
    <property type="entry name" value="GENERAL STRESS PROTEIN 20U"/>
    <property type="match status" value="1"/>
</dbReference>
<dbReference type="AlphaFoldDB" id="A0A927BVZ0"/>
<dbReference type="PANTHER" id="PTHR42932">
    <property type="entry name" value="GENERAL STRESS PROTEIN 20U"/>
    <property type="match status" value="1"/>
</dbReference>
<dbReference type="PRINTS" id="PR01346">
    <property type="entry name" value="HELNAPAPROT"/>
</dbReference>
<dbReference type="InterPro" id="IPR009078">
    <property type="entry name" value="Ferritin-like_SF"/>
</dbReference>
<dbReference type="PIRSF" id="PIRSF005900">
    <property type="entry name" value="Dps"/>
    <property type="match status" value="1"/>
</dbReference>
<dbReference type="Pfam" id="PF00210">
    <property type="entry name" value="Ferritin"/>
    <property type="match status" value="1"/>
</dbReference>
<gene>
    <name evidence="4" type="ORF">IDH44_21900</name>
</gene>
<evidence type="ECO:0000256" key="1">
    <source>
        <dbReference type="ARBA" id="ARBA00009497"/>
    </source>
</evidence>
<comment type="caution">
    <text evidence="4">The sequence shown here is derived from an EMBL/GenBank/DDBJ whole genome shotgun (WGS) entry which is preliminary data.</text>
</comment>
<sequence length="149" mass="16869">MSAQAIHDLLNRQIASWGVLYIKLHNYHWYVSGPQFFTLHAKFQELYEEAAQHVDTLAERLLALRGKPLARMSDYAAHSLVKDADGDETAEQMVEALIVDYTLLIHELKQGITLAQQAGDETTGDMLLAIHTELEKHVWMLGAWSGRQV</sequence>